<dbReference type="Pfam" id="PF09860">
    <property type="entry name" value="DUF2087"/>
    <property type="match status" value="1"/>
</dbReference>
<comment type="caution">
    <text evidence="2">The sequence shown here is derived from an EMBL/GenBank/DDBJ whole genome shotgun (WGS) entry which is preliminary data.</text>
</comment>
<dbReference type="AlphaFoldDB" id="A0A328UET8"/>
<sequence>MNLGDYDLNTLKDGFLYDAGRKSYACLLCGKQFEEEEIYALAGRFFTAGRAVREHLERDHGGWFQAFLNMESRYNTLTQNQKKLLSRLAQGWPDQAIAKEAGVSVSTVRHQKFVFREKAKQARVYLALYECAGQLAEAASGSGERPGAELRPVHDGAKMVDDRYLMTQEEYERYLKNAFKSLEPLRLEHFPVKEKRKLAVLMRIIEEFQAGRRYTEAQVNEALAEIYTDYVTLRRYLIEYGFMDRTKDGAVYWVK</sequence>
<reference evidence="2 3" key="1">
    <citation type="submission" date="2018-06" db="EMBL/GenBank/DDBJ databases">
        <title>Noncontiguous genome sequence of Ruminococcaceae bacterium ASD2818.</title>
        <authorList>
            <person name="Chaplin A.V."/>
            <person name="Sokolova S.R."/>
            <person name="Kochetkova T.O."/>
            <person name="Goltsov A.Y."/>
            <person name="Trofimov D.Y."/>
            <person name="Efimov B.A."/>
        </authorList>
    </citation>
    <scope>NUCLEOTIDE SEQUENCE [LARGE SCALE GENOMIC DNA]</scope>
    <source>
        <strain evidence="2 3">ASD2818</strain>
    </source>
</reference>
<dbReference type="RefSeq" id="WP_112332644.1">
    <property type="nucleotide sequence ID" value="NZ_QLYR01000004.1"/>
</dbReference>
<dbReference type="SUPFAM" id="SSF46894">
    <property type="entry name" value="C-terminal effector domain of the bipartite response regulators"/>
    <property type="match status" value="1"/>
</dbReference>
<protein>
    <submittedName>
        <fullName evidence="2">Transcriptional regulator</fullName>
    </submittedName>
</protein>
<dbReference type="InterPro" id="IPR036388">
    <property type="entry name" value="WH-like_DNA-bd_sf"/>
</dbReference>
<feature type="domain" description="DUF2087" evidence="1">
    <location>
        <begin position="186"/>
        <end position="254"/>
    </location>
</feature>
<dbReference type="Gene3D" id="1.10.10.10">
    <property type="entry name" value="Winged helix-like DNA-binding domain superfamily/Winged helix DNA-binding domain"/>
    <property type="match status" value="1"/>
</dbReference>
<dbReference type="InterPro" id="IPR018656">
    <property type="entry name" value="DUF2087"/>
</dbReference>
<keyword evidence="3" id="KW-1185">Reference proteome</keyword>
<dbReference type="EMBL" id="QLYR01000004">
    <property type="protein sequence ID" value="RAQ28721.1"/>
    <property type="molecule type" value="Genomic_DNA"/>
</dbReference>
<organism evidence="2 3">
    <name type="scientific">Hydrogeniiclostridium mannosilyticum</name>
    <dbReference type="NCBI Taxonomy" id="2764322"/>
    <lineage>
        <taxon>Bacteria</taxon>
        <taxon>Bacillati</taxon>
        <taxon>Bacillota</taxon>
        <taxon>Clostridia</taxon>
        <taxon>Eubacteriales</taxon>
        <taxon>Acutalibacteraceae</taxon>
        <taxon>Hydrogeniiclostridium</taxon>
    </lineage>
</organism>
<name>A0A328UET8_9FIRM</name>
<accession>A0A328UET8</accession>
<evidence type="ECO:0000313" key="2">
    <source>
        <dbReference type="EMBL" id="RAQ28721.1"/>
    </source>
</evidence>
<gene>
    <name evidence="2" type="ORF">DPQ25_07975</name>
</gene>
<dbReference type="GO" id="GO:0006355">
    <property type="term" value="P:regulation of DNA-templated transcription"/>
    <property type="evidence" value="ECO:0007669"/>
    <property type="project" value="InterPro"/>
</dbReference>
<proteinExistence type="predicted"/>
<evidence type="ECO:0000313" key="3">
    <source>
        <dbReference type="Proteomes" id="UP000249377"/>
    </source>
</evidence>
<dbReference type="InterPro" id="IPR016032">
    <property type="entry name" value="Sig_transdc_resp-reg_C-effctor"/>
</dbReference>
<dbReference type="GO" id="GO:0003677">
    <property type="term" value="F:DNA binding"/>
    <property type="evidence" value="ECO:0007669"/>
    <property type="project" value="InterPro"/>
</dbReference>
<dbReference type="Proteomes" id="UP000249377">
    <property type="component" value="Unassembled WGS sequence"/>
</dbReference>
<evidence type="ECO:0000259" key="1">
    <source>
        <dbReference type="Pfam" id="PF09860"/>
    </source>
</evidence>